<dbReference type="RefSeq" id="XP_075076829.1">
    <property type="nucleotide sequence ID" value="XM_075220728.1"/>
</dbReference>
<reference evidence="2" key="2">
    <citation type="submission" date="2025-08" db="UniProtKB">
        <authorList>
            <consortium name="RefSeq"/>
        </authorList>
    </citation>
    <scope>IDENTIFICATION</scope>
    <source>
        <tissue evidence="2">Leaf</tissue>
    </source>
</reference>
<sequence>MEDRNRVVEEGVQMFDRKPVIGKAWKPDMDLTKTQMEKIPVWVRLLDLDIKYWDKTTLTKIAGLIGQPLKAGSATTQRERLTYARVLVEIELNQTYPTTIMFENEYEKIVEQNVVYDWEPVLCGKCGNYGHEMKECRKFLKEEKEKQKVPAGNKDHQE</sequence>
<gene>
    <name evidence="2" type="primary">LOC142163443</name>
</gene>
<organism evidence="1 2">
    <name type="scientific">Nicotiana tabacum</name>
    <name type="common">Common tobacco</name>
    <dbReference type="NCBI Taxonomy" id="4097"/>
    <lineage>
        <taxon>Eukaryota</taxon>
        <taxon>Viridiplantae</taxon>
        <taxon>Streptophyta</taxon>
        <taxon>Embryophyta</taxon>
        <taxon>Tracheophyta</taxon>
        <taxon>Spermatophyta</taxon>
        <taxon>Magnoliopsida</taxon>
        <taxon>eudicotyledons</taxon>
        <taxon>Gunneridae</taxon>
        <taxon>Pentapetalae</taxon>
        <taxon>asterids</taxon>
        <taxon>lamiids</taxon>
        <taxon>Solanales</taxon>
        <taxon>Solanaceae</taxon>
        <taxon>Nicotianoideae</taxon>
        <taxon>Nicotianeae</taxon>
        <taxon>Nicotiana</taxon>
    </lineage>
</organism>
<keyword evidence="1" id="KW-1185">Reference proteome</keyword>
<dbReference type="Proteomes" id="UP000790787">
    <property type="component" value="Chromosome 8"/>
</dbReference>
<evidence type="ECO:0000313" key="1">
    <source>
        <dbReference type="Proteomes" id="UP000790787"/>
    </source>
</evidence>
<accession>A0AC58RVR9</accession>
<protein>
    <submittedName>
        <fullName evidence="2">Uncharacterized protein LOC142163443</fullName>
    </submittedName>
</protein>
<proteinExistence type="predicted"/>
<evidence type="ECO:0000313" key="2">
    <source>
        <dbReference type="RefSeq" id="XP_075076829.1"/>
    </source>
</evidence>
<name>A0AC58RVR9_TOBAC</name>
<reference evidence="1" key="1">
    <citation type="journal article" date="2014" name="Nat. Commun.">
        <title>The tobacco genome sequence and its comparison with those of tomato and potato.</title>
        <authorList>
            <person name="Sierro N."/>
            <person name="Battey J.N."/>
            <person name="Ouadi S."/>
            <person name="Bakaher N."/>
            <person name="Bovet L."/>
            <person name="Willig A."/>
            <person name="Goepfert S."/>
            <person name="Peitsch M.C."/>
            <person name="Ivanov N.V."/>
        </authorList>
    </citation>
    <scope>NUCLEOTIDE SEQUENCE [LARGE SCALE GENOMIC DNA]</scope>
</reference>